<feature type="transmembrane region" description="Helical" evidence="1">
    <location>
        <begin position="54"/>
        <end position="74"/>
    </location>
</feature>
<feature type="transmembrane region" description="Helical" evidence="1">
    <location>
        <begin position="18"/>
        <end position="38"/>
    </location>
</feature>
<organism evidence="2 3">
    <name type="scientific">Cupriavidus plantarum</name>
    <dbReference type="NCBI Taxonomy" id="942865"/>
    <lineage>
        <taxon>Bacteria</taxon>
        <taxon>Pseudomonadati</taxon>
        <taxon>Pseudomonadota</taxon>
        <taxon>Betaproteobacteria</taxon>
        <taxon>Burkholderiales</taxon>
        <taxon>Burkholderiaceae</taxon>
        <taxon>Cupriavidus</taxon>
    </lineage>
</organism>
<feature type="transmembrane region" description="Helical" evidence="1">
    <location>
        <begin position="106"/>
        <end position="129"/>
    </location>
</feature>
<feature type="transmembrane region" description="Helical" evidence="1">
    <location>
        <begin position="141"/>
        <end position="159"/>
    </location>
</feature>
<keyword evidence="1" id="KW-0812">Transmembrane</keyword>
<keyword evidence="1" id="KW-0472">Membrane</keyword>
<keyword evidence="1" id="KW-1133">Transmembrane helix</keyword>
<proteinExistence type="predicted"/>
<dbReference type="AlphaFoldDB" id="A0A316FA18"/>
<dbReference type="EMBL" id="QGGT01000003">
    <property type="protein sequence ID" value="PWK34084.1"/>
    <property type="molecule type" value="Genomic_DNA"/>
</dbReference>
<reference evidence="2 3" key="1">
    <citation type="submission" date="2018-05" db="EMBL/GenBank/DDBJ databases">
        <title>Genomic Encyclopedia of Type Strains, Phase IV (KMG-V): Genome sequencing to study the core and pangenomes of soil and plant-associated prokaryotes.</title>
        <authorList>
            <person name="Whitman W."/>
        </authorList>
    </citation>
    <scope>NUCLEOTIDE SEQUENCE [LARGE SCALE GENOMIC DNA]</scope>
    <source>
        <strain evidence="2 3">SLV-132</strain>
    </source>
</reference>
<comment type="caution">
    <text evidence="2">The sequence shown here is derived from an EMBL/GenBank/DDBJ whole genome shotgun (WGS) entry which is preliminary data.</text>
</comment>
<protein>
    <submittedName>
        <fullName evidence="2">Uncharacterized protein</fullName>
    </submittedName>
</protein>
<accession>A0A316FA18</accession>
<dbReference type="RefSeq" id="WP_146208458.1">
    <property type="nucleotide sequence ID" value="NZ_QGGT01000003.1"/>
</dbReference>
<evidence type="ECO:0000313" key="3">
    <source>
        <dbReference type="Proteomes" id="UP000245754"/>
    </source>
</evidence>
<evidence type="ECO:0000313" key="2">
    <source>
        <dbReference type="EMBL" id="PWK34084.1"/>
    </source>
</evidence>
<evidence type="ECO:0000256" key="1">
    <source>
        <dbReference type="SAM" id="Phobius"/>
    </source>
</evidence>
<name>A0A316FA18_9BURK</name>
<sequence length="435" mass="48497">MDRQAPVAASPTQAHSRLVIGAVTLWTVSMVLVITFLFDTWPHEWLDDEQREPWFHAVVVIVLTLLAFFCSHLHHHVVHERERRAHAKDGDEREQQDERETRGEGIVFKIFGSWWGIAIVFVIPTAAYFGAHTLHSPLPEPAIFVMAVVAIYVAAEHYASLDKQREDLRWVTDELGKQVTSMQNALGARDGRTRIYAAYCQPPATGGHGGPIHAIYRSFDIDSEWLASGDWAAYMASPQTTSLVGALRSGDRRAVRIVTPPIASAVRDAVEAADRFHNVIGLLWHWLALHRFQVERAAGPEGGTFDFRVAIADTPHWVHAVDGKVLQIAGEYPHELRVKDMTFDMGDMAPRFAAWVREEIDTLCARGQDARAYLGTMLDGGATDADAIMERLGWPQWAMHAGTRYGIGQSPEELQPRFRGLIEAFQNIAGGTARG</sequence>
<keyword evidence="3" id="KW-1185">Reference proteome</keyword>
<dbReference type="Proteomes" id="UP000245754">
    <property type="component" value="Unassembled WGS sequence"/>
</dbReference>
<gene>
    <name evidence="2" type="ORF">C7419_103403</name>
</gene>